<dbReference type="PANTHER" id="PTHR30572">
    <property type="entry name" value="MEMBRANE COMPONENT OF TRANSPORTER-RELATED"/>
    <property type="match status" value="1"/>
</dbReference>
<feature type="domain" description="MacB-like periplasmic core" evidence="8">
    <location>
        <begin position="449"/>
        <end position="640"/>
    </location>
</feature>
<feature type="transmembrane region" description="Helical" evidence="6">
    <location>
        <begin position="432"/>
        <end position="451"/>
    </location>
</feature>
<dbReference type="EMBL" id="QOWE01000035">
    <property type="protein sequence ID" value="RCR65822.1"/>
    <property type="molecule type" value="Genomic_DNA"/>
</dbReference>
<dbReference type="InterPro" id="IPR025857">
    <property type="entry name" value="MacB_PCD"/>
</dbReference>
<feature type="transmembrane region" description="Helical" evidence="6">
    <location>
        <begin position="383"/>
        <end position="406"/>
    </location>
</feature>
<evidence type="ECO:0000256" key="5">
    <source>
        <dbReference type="ARBA" id="ARBA00023136"/>
    </source>
</evidence>
<feature type="transmembrane region" description="Helical" evidence="6">
    <location>
        <begin position="731"/>
        <end position="748"/>
    </location>
</feature>
<feature type="domain" description="MacB-like periplasmic core" evidence="8">
    <location>
        <begin position="20"/>
        <end position="245"/>
    </location>
</feature>
<keyword evidence="5 6" id="KW-0472">Membrane</keyword>
<evidence type="ECO:0000256" key="6">
    <source>
        <dbReference type="SAM" id="Phobius"/>
    </source>
</evidence>
<dbReference type="PANTHER" id="PTHR30572:SF18">
    <property type="entry name" value="ABC-TYPE MACROLIDE FAMILY EXPORT SYSTEM PERMEASE COMPONENT 2"/>
    <property type="match status" value="1"/>
</dbReference>
<dbReference type="RefSeq" id="WP_114409873.1">
    <property type="nucleotide sequence ID" value="NZ_QOWE01000035.1"/>
</dbReference>
<organism evidence="9 10">
    <name type="scientific">Larkinella punicea</name>
    <dbReference type="NCBI Taxonomy" id="2315727"/>
    <lineage>
        <taxon>Bacteria</taxon>
        <taxon>Pseudomonadati</taxon>
        <taxon>Bacteroidota</taxon>
        <taxon>Cytophagia</taxon>
        <taxon>Cytophagales</taxon>
        <taxon>Spirosomataceae</taxon>
        <taxon>Larkinella</taxon>
    </lineage>
</organism>
<keyword evidence="10" id="KW-1185">Reference proteome</keyword>
<feature type="transmembrane region" description="Helical" evidence="6">
    <location>
        <begin position="760"/>
        <end position="780"/>
    </location>
</feature>
<feature type="transmembrane region" description="Helical" evidence="6">
    <location>
        <begin position="21"/>
        <end position="45"/>
    </location>
</feature>
<dbReference type="Pfam" id="PF02687">
    <property type="entry name" value="FtsX"/>
    <property type="match status" value="2"/>
</dbReference>
<dbReference type="OrthoDB" id="5933722at2"/>
<keyword evidence="2" id="KW-1003">Cell membrane</keyword>
<evidence type="ECO:0000256" key="2">
    <source>
        <dbReference type="ARBA" id="ARBA00022475"/>
    </source>
</evidence>
<keyword evidence="4 6" id="KW-1133">Transmembrane helix</keyword>
<evidence type="ECO:0000259" key="8">
    <source>
        <dbReference type="Pfam" id="PF12704"/>
    </source>
</evidence>
<gene>
    <name evidence="9" type="ORF">DUE52_30225</name>
</gene>
<protein>
    <submittedName>
        <fullName evidence="9">ABC transporter permease</fullName>
    </submittedName>
</protein>
<dbReference type="GO" id="GO:0022857">
    <property type="term" value="F:transmembrane transporter activity"/>
    <property type="evidence" value="ECO:0007669"/>
    <property type="project" value="TreeGrafter"/>
</dbReference>
<comment type="caution">
    <text evidence="9">The sequence shown here is derived from an EMBL/GenBank/DDBJ whole genome shotgun (WGS) entry which is preliminary data.</text>
</comment>
<comment type="subcellular location">
    <subcellularLocation>
        <location evidence="1">Cell membrane</location>
        <topology evidence="1">Multi-pass membrane protein</topology>
    </subcellularLocation>
</comment>
<dbReference type="GO" id="GO:0005886">
    <property type="term" value="C:plasma membrane"/>
    <property type="evidence" value="ECO:0007669"/>
    <property type="project" value="UniProtKB-SubCell"/>
</dbReference>
<sequence>MLSNYLLISLRNLWRNRLSSAISTVGLAVGLASGLMIFLLVDWLFSFDRYHAKADRTYWVVTDIRHDHVVPSDATPRPLGDVLRRDYPFVETVVRLELAFRKIIGIPDGKGGLAKKFEESRNIGFVEPQYFEVFGVEWVKGSPKTALNAPNTVVLSERYAHKYFDNADPIGRTLRFDNQTDLTVTGVIKNPPSNTKLPLEMLVSYATFPVLTGDLHAMQRWSAPAALCFVTLREGASVAQLTRAFPAIRRKYLAGPEAKRLDFRALPLSDLNHNPQYGGHAPRPILYALIILGGFLVGAACINFVNVATARAIKRSKEVGVRKAIGSTRGQLIGQFLTETTLVVLAAVGLALLLTELNLPLLNTALDKLNADLSVLNVFRPDALWWFGGLILAVILLAGFYPALILSRFNPVMALRGRLTTQQVGGVSVRRGLVVVQFFITQLFVIGAIVMTRQVQHMQQADLGFTKESVLTVPVPTTNPLKQQTLREQLAQLPGVEQVALAGDPPASYRRPPVPFTYDSHPEPEKFPVNVKVGDKDYVPLFDLKLVAGRNFRTNDSTNNEVLVNQAMIKQLGLPTPAAILGKRLTVFGRSQIVVGVLNDFQIGKVHGSVPPTALLNLHTDFAIAALKVAPGNRPATVQAVEKAWNGQFPENVFKAVFVDDLVNEFYLTERILLGLIQVFSLVAILIGCLGVYGLVAFMAESKTKEIGVRKVLGATQAQLLWLFGREFGKLVLLGFLVAAPLGWWLMTHWLRGYEYRIELSWWIFALAALLTAGITLLTVSYESVKAAFRNPVKSLRSE</sequence>
<name>A0A368JE54_9BACT</name>
<evidence type="ECO:0000259" key="7">
    <source>
        <dbReference type="Pfam" id="PF02687"/>
    </source>
</evidence>
<dbReference type="InterPro" id="IPR003838">
    <property type="entry name" value="ABC3_permease_C"/>
</dbReference>
<evidence type="ECO:0000256" key="3">
    <source>
        <dbReference type="ARBA" id="ARBA00022692"/>
    </source>
</evidence>
<evidence type="ECO:0000313" key="9">
    <source>
        <dbReference type="EMBL" id="RCR65822.1"/>
    </source>
</evidence>
<feature type="domain" description="ABC3 transporter permease C-terminal" evidence="7">
    <location>
        <begin position="679"/>
        <end position="792"/>
    </location>
</feature>
<feature type="transmembrane region" description="Helical" evidence="6">
    <location>
        <begin position="672"/>
        <end position="700"/>
    </location>
</feature>
<evidence type="ECO:0000256" key="4">
    <source>
        <dbReference type="ARBA" id="ARBA00022989"/>
    </source>
</evidence>
<keyword evidence="3 6" id="KW-0812">Transmembrane</keyword>
<dbReference type="InterPro" id="IPR050250">
    <property type="entry name" value="Macrolide_Exporter_MacB"/>
</dbReference>
<feature type="transmembrane region" description="Helical" evidence="6">
    <location>
        <begin position="285"/>
        <end position="307"/>
    </location>
</feature>
<reference evidence="9 10" key="1">
    <citation type="submission" date="2018-07" db="EMBL/GenBank/DDBJ databases">
        <title>Genome analysis of Larkinella rosea.</title>
        <authorList>
            <person name="Zhou Z."/>
            <person name="Wang G."/>
        </authorList>
    </citation>
    <scope>NUCLEOTIDE SEQUENCE [LARGE SCALE GENOMIC DNA]</scope>
    <source>
        <strain evidence="10">zzj9</strain>
    </source>
</reference>
<dbReference type="Proteomes" id="UP000253383">
    <property type="component" value="Unassembled WGS sequence"/>
</dbReference>
<accession>A0A368JE54</accession>
<feature type="domain" description="ABC3 transporter permease C-terminal" evidence="7">
    <location>
        <begin position="291"/>
        <end position="411"/>
    </location>
</feature>
<feature type="transmembrane region" description="Helical" evidence="6">
    <location>
        <begin position="332"/>
        <end position="354"/>
    </location>
</feature>
<dbReference type="Pfam" id="PF12704">
    <property type="entry name" value="MacB_PCD"/>
    <property type="match status" value="2"/>
</dbReference>
<evidence type="ECO:0000256" key="1">
    <source>
        <dbReference type="ARBA" id="ARBA00004651"/>
    </source>
</evidence>
<proteinExistence type="predicted"/>
<dbReference type="AlphaFoldDB" id="A0A368JE54"/>
<evidence type="ECO:0000313" key="10">
    <source>
        <dbReference type="Proteomes" id="UP000253383"/>
    </source>
</evidence>